<organism evidence="1 2">
    <name type="scientific">Trichogramma kaykai</name>
    <dbReference type="NCBI Taxonomy" id="54128"/>
    <lineage>
        <taxon>Eukaryota</taxon>
        <taxon>Metazoa</taxon>
        <taxon>Ecdysozoa</taxon>
        <taxon>Arthropoda</taxon>
        <taxon>Hexapoda</taxon>
        <taxon>Insecta</taxon>
        <taxon>Pterygota</taxon>
        <taxon>Neoptera</taxon>
        <taxon>Endopterygota</taxon>
        <taxon>Hymenoptera</taxon>
        <taxon>Apocrita</taxon>
        <taxon>Proctotrupomorpha</taxon>
        <taxon>Chalcidoidea</taxon>
        <taxon>Trichogrammatidae</taxon>
        <taxon>Trichogramma</taxon>
    </lineage>
</organism>
<reference evidence="1 2" key="1">
    <citation type="journal article" date="2024" name="bioRxiv">
        <title>A reference genome for Trichogramma kaykai: A tiny desert-dwelling parasitoid wasp with competing sex-ratio distorters.</title>
        <authorList>
            <person name="Culotta J."/>
            <person name="Lindsey A.R."/>
        </authorList>
    </citation>
    <scope>NUCLEOTIDE SEQUENCE [LARGE SCALE GENOMIC DNA]</scope>
    <source>
        <strain evidence="1 2">KSX58</strain>
    </source>
</reference>
<gene>
    <name evidence="1" type="ORF">TKK_005904</name>
</gene>
<sequence>MWETILRTVNPDQRQEIEGSREFYLQLLGENAIAIRQLEQQIRTLETSIKARGNNLDEAILDDPDLDKYDILEESD</sequence>
<keyword evidence="2" id="KW-1185">Reference proteome</keyword>
<comment type="caution">
    <text evidence="1">The sequence shown here is derived from an EMBL/GenBank/DDBJ whole genome shotgun (WGS) entry which is preliminary data.</text>
</comment>
<evidence type="ECO:0000313" key="2">
    <source>
        <dbReference type="Proteomes" id="UP001627154"/>
    </source>
</evidence>
<dbReference type="EMBL" id="JBJJXI010000050">
    <property type="protein sequence ID" value="KAL3400757.1"/>
    <property type="molecule type" value="Genomic_DNA"/>
</dbReference>
<accession>A0ABD2X5U0</accession>
<dbReference type="Proteomes" id="UP001627154">
    <property type="component" value="Unassembled WGS sequence"/>
</dbReference>
<name>A0ABD2X5U0_9HYME</name>
<proteinExistence type="predicted"/>
<evidence type="ECO:0000313" key="1">
    <source>
        <dbReference type="EMBL" id="KAL3400757.1"/>
    </source>
</evidence>
<dbReference type="AlphaFoldDB" id="A0ABD2X5U0"/>
<protein>
    <submittedName>
        <fullName evidence="1">Uncharacterized protein</fullName>
    </submittedName>
</protein>